<proteinExistence type="predicted"/>
<reference evidence="1 2" key="1">
    <citation type="submission" date="2014-04" db="EMBL/GenBank/DDBJ databases">
        <authorList>
            <consortium name="DOE Joint Genome Institute"/>
            <person name="Kuo A."/>
            <person name="Kohler A."/>
            <person name="Nagy L.G."/>
            <person name="Floudas D."/>
            <person name="Copeland A."/>
            <person name="Barry K.W."/>
            <person name="Cichocki N."/>
            <person name="Veneault-Fourrey C."/>
            <person name="LaButti K."/>
            <person name="Lindquist E.A."/>
            <person name="Lipzen A."/>
            <person name="Lundell T."/>
            <person name="Morin E."/>
            <person name="Murat C."/>
            <person name="Sun H."/>
            <person name="Tunlid A."/>
            <person name="Henrissat B."/>
            <person name="Grigoriev I.V."/>
            <person name="Hibbett D.S."/>
            <person name="Martin F."/>
            <person name="Nordberg H.P."/>
            <person name="Cantor M.N."/>
            <person name="Hua S.X."/>
        </authorList>
    </citation>
    <scope>NUCLEOTIDE SEQUENCE [LARGE SCALE GENOMIC DNA]</scope>
    <source>
        <strain evidence="1 2">Foug A</strain>
    </source>
</reference>
<dbReference type="HOGENOM" id="CLU_2442154_0_0_1"/>
<gene>
    <name evidence="1" type="ORF">SCLCIDRAFT_495413</name>
</gene>
<evidence type="ECO:0000313" key="1">
    <source>
        <dbReference type="EMBL" id="KIM69972.1"/>
    </source>
</evidence>
<evidence type="ECO:0000313" key="2">
    <source>
        <dbReference type="Proteomes" id="UP000053989"/>
    </source>
</evidence>
<dbReference type="EMBL" id="KN822005">
    <property type="protein sequence ID" value="KIM69972.1"/>
    <property type="molecule type" value="Genomic_DNA"/>
</dbReference>
<name>A0A0C3AYB6_9AGAM</name>
<organism evidence="1 2">
    <name type="scientific">Scleroderma citrinum Foug A</name>
    <dbReference type="NCBI Taxonomy" id="1036808"/>
    <lineage>
        <taxon>Eukaryota</taxon>
        <taxon>Fungi</taxon>
        <taxon>Dikarya</taxon>
        <taxon>Basidiomycota</taxon>
        <taxon>Agaricomycotina</taxon>
        <taxon>Agaricomycetes</taxon>
        <taxon>Agaricomycetidae</taxon>
        <taxon>Boletales</taxon>
        <taxon>Sclerodermatineae</taxon>
        <taxon>Sclerodermataceae</taxon>
        <taxon>Scleroderma</taxon>
    </lineage>
</organism>
<dbReference type="InParanoid" id="A0A0C3AYB6"/>
<keyword evidence="2" id="KW-1185">Reference proteome</keyword>
<dbReference type="AlphaFoldDB" id="A0A0C3AYB6"/>
<sequence length="90" mass="10130">MIRSGTNCHFGPPQFTCAVTLTAMIPPKHYLSRNPIILMKSLSMVPESTPAESTYIKFAPSLLRGQAISEDLSTNGRFWLKVTLHKTHEW</sequence>
<dbReference type="Proteomes" id="UP000053989">
    <property type="component" value="Unassembled WGS sequence"/>
</dbReference>
<protein>
    <submittedName>
        <fullName evidence="1">Uncharacterized protein</fullName>
    </submittedName>
</protein>
<accession>A0A0C3AYB6</accession>
<reference evidence="2" key="2">
    <citation type="submission" date="2015-01" db="EMBL/GenBank/DDBJ databases">
        <title>Evolutionary Origins and Diversification of the Mycorrhizal Mutualists.</title>
        <authorList>
            <consortium name="DOE Joint Genome Institute"/>
            <consortium name="Mycorrhizal Genomics Consortium"/>
            <person name="Kohler A."/>
            <person name="Kuo A."/>
            <person name="Nagy L.G."/>
            <person name="Floudas D."/>
            <person name="Copeland A."/>
            <person name="Barry K.W."/>
            <person name="Cichocki N."/>
            <person name="Veneault-Fourrey C."/>
            <person name="LaButti K."/>
            <person name="Lindquist E.A."/>
            <person name="Lipzen A."/>
            <person name="Lundell T."/>
            <person name="Morin E."/>
            <person name="Murat C."/>
            <person name="Riley R."/>
            <person name="Ohm R."/>
            <person name="Sun H."/>
            <person name="Tunlid A."/>
            <person name="Henrissat B."/>
            <person name="Grigoriev I.V."/>
            <person name="Hibbett D.S."/>
            <person name="Martin F."/>
        </authorList>
    </citation>
    <scope>NUCLEOTIDE SEQUENCE [LARGE SCALE GENOMIC DNA]</scope>
    <source>
        <strain evidence="2">Foug A</strain>
    </source>
</reference>